<dbReference type="Proteomes" id="UP000288603">
    <property type="component" value="Unassembled WGS sequence"/>
</dbReference>
<evidence type="ECO:0000313" key="4">
    <source>
        <dbReference type="Proteomes" id="UP000288603"/>
    </source>
</evidence>
<organism evidence="3 4">
    <name type="scientific">Labedella populi</name>
    <dbReference type="NCBI Taxonomy" id="2498850"/>
    <lineage>
        <taxon>Bacteria</taxon>
        <taxon>Bacillati</taxon>
        <taxon>Actinomycetota</taxon>
        <taxon>Actinomycetes</taxon>
        <taxon>Micrococcales</taxon>
        <taxon>Microbacteriaceae</taxon>
        <taxon>Labedella</taxon>
    </lineage>
</organism>
<feature type="domain" description="DUF7882" evidence="2">
    <location>
        <begin position="18"/>
        <end position="109"/>
    </location>
</feature>
<evidence type="ECO:0000256" key="1">
    <source>
        <dbReference type="SAM" id="MobiDB-lite"/>
    </source>
</evidence>
<name>A0A444QAK6_9MICO</name>
<feature type="region of interest" description="Disordered" evidence="1">
    <location>
        <begin position="108"/>
        <end position="138"/>
    </location>
</feature>
<proteinExistence type="predicted"/>
<dbReference type="AlphaFoldDB" id="A0A444QAK6"/>
<accession>A0A444QAK6</accession>
<keyword evidence="4" id="KW-1185">Reference proteome</keyword>
<protein>
    <recommendedName>
        <fullName evidence="2">DUF7882 domain-containing protein</fullName>
    </recommendedName>
</protein>
<comment type="caution">
    <text evidence="3">The sequence shown here is derived from an EMBL/GenBank/DDBJ whole genome shotgun (WGS) entry which is preliminary data.</text>
</comment>
<dbReference type="OrthoDB" id="5123855at2"/>
<dbReference type="InterPro" id="IPR057204">
    <property type="entry name" value="DUF7882"/>
</dbReference>
<gene>
    <name evidence="3" type="ORF">ELQ92_08700</name>
</gene>
<reference evidence="3 4" key="1">
    <citation type="submission" date="2018-12" db="EMBL/GenBank/DDBJ databases">
        <authorList>
            <person name="Li F."/>
        </authorList>
    </citation>
    <scope>NUCLEOTIDE SEQUENCE [LARGE SCALE GENOMIC DNA]</scope>
    <source>
        <strain evidence="3 4">8H24J-4-2</strain>
    </source>
</reference>
<evidence type="ECO:0000259" key="2">
    <source>
        <dbReference type="Pfam" id="PF25355"/>
    </source>
</evidence>
<evidence type="ECO:0000313" key="3">
    <source>
        <dbReference type="EMBL" id="RWZ61112.1"/>
    </source>
</evidence>
<feature type="compositionally biased region" description="Low complexity" evidence="1">
    <location>
        <begin position="118"/>
        <end position="138"/>
    </location>
</feature>
<sequence>MGKDAGQAASRLLQEIMMGTLKYGTADYEIDDRVLAHLRVVIVQKLRRRESFLLSWDHHAVNGGGRTSLWVTDGVLLAFTFFGSRQANLDREWLDRMMSASHSVMGLNLEEVPEVPPGDDAAPRSSRRSGSGPGRAAS</sequence>
<dbReference type="EMBL" id="RZNC01000003">
    <property type="protein sequence ID" value="RWZ61112.1"/>
    <property type="molecule type" value="Genomic_DNA"/>
</dbReference>
<dbReference type="Pfam" id="PF25355">
    <property type="entry name" value="DUF7882"/>
    <property type="match status" value="1"/>
</dbReference>